<dbReference type="InterPro" id="IPR011051">
    <property type="entry name" value="RmlC_Cupin_sf"/>
</dbReference>
<comment type="cofactor">
    <cofactor evidence="1 4">
        <name>Fe cation</name>
        <dbReference type="ChEBI" id="CHEBI:24875"/>
    </cofactor>
</comment>
<evidence type="ECO:0000313" key="8">
    <source>
        <dbReference type="Proteomes" id="UP000216339"/>
    </source>
</evidence>
<evidence type="ECO:0000256" key="4">
    <source>
        <dbReference type="PIRSR" id="PIRSR605708-2"/>
    </source>
</evidence>
<dbReference type="InterPro" id="IPR014710">
    <property type="entry name" value="RmlC-like_jellyroll"/>
</dbReference>
<dbReference type="CDD" id="cd02208">
    <property type="entry name" value="cupin_RmlC-like"/>
    <property type="match status" value="1"/>
</dbReference>
<dbReference type="GO" id="GO:0004411">
    <property type="term" value="F:homogentisate 1,2-dioxygenase activity"/>
    <property type="evidence" value="ECO:0007669"/>
    <property type="project" value="InterPro"/>
</dbReference>
<gene>
    <name evidence="7" type="ORF">BSZ37_15940</name>
</gene>
<dbReference type="OrthoDB" id="9768662at2"/>
<dbReference type="InterPro" id="IPR005708">
    <property type="entry name" value="Homogentis_dOase"/>
</dbReference>
<evidence type="ECO:0000256" key="2">
    <source>
        <dbReference type="ARBA" id="ARBA00007757"/>
    </source>
</evidence>
<protein>
    <submittedName>
        <fullName evidence="7">Homogentisate 1,2-dioxygenase</fullName>
    </submittedName>
</protein>
<proteinExistence type="inferred from homology"/>
<dbReference type="EMBL" id="MQWD01000001">
    <property type="protein sequence ID" value="PAP77826.1"/>
    <property type="molecule type" value="Genomic_DNA"/>
</dbReference>
<sequence length="426" mass="48087">MSYYVRLGDVPPKRHTQFRRPDGALYTEEVLGEEGFSGTASIAYHIHPPTLVDSVGEPETFGPEYVDEAFLRHRHFEGPKVEAGGDWWSGRRYIMGNNDVDLALCTPTEPMPKDVFYKNATHDELIYVHDGEGRLESVLGTVEFRQGDYVHVPRTLTHRWVFTGDVQPRLLIIEAPTEFRPPKRYRNDMGQLLEHSPYHERDFRPPSELEAIDQEGRFTVKIKKHGRLFPFVYRYHPFDVVGWDGHLYPYAFSIHDFEPITGRIHQPPPVHQTFEARGFVVCSFVPRLFDYHPDSIPAPYNHSNIDSDEVLYYAEGDFMSRKGIGRGSFTLHPGGIPHGPHPGTTEASIGAKETHELAVMVDTFAPLKLTQTALDIEQDDYVLSWQPEKHGHPLPDAAPIPPGAEIAGDGRAGEVPDSPPLDAARG</sequence>
<feature type="binding site" evidence="4">
    <location>
        <position position="302"/>
    </location>
    <ligand>
        <name>Fe cation</name>
        <dbReference type="ChEBI" id="CHEBI:24875"/>
    </ligand>
</feature>
<dbReference type="PANTHER" id="PTHR11056:SF0">
    <property type="entry name" value="HOMOGENTISATE 1,2-DIOXYGENASE"/>
    <property type="match status" value="1"/>
</dbReference>
<feature type="binding site" evidence="4">
    <location>
        <position position="338"/>
    </location>
    <ligand>
        <name>Fe cation</name>
        <dbReference type="ChEBI" id="CHEBI:24875"/>
    </ligand>
</feature>
<feature type="region of interest" description="Disordered" evidence="5">
    <location>
        <begin position="386"/>
        <end position="426"/>
    </location>
</feature>
<keyword evidence="4" id="KW-0479">Metal-binding</keyword>
<comment type="similarity">
    <text evidence="2">Belongs to the homogentisate dioxygenase family.</text>
</comment>
<dbReference type="AlphaFoldDB" id="A0A271J2S7"/>
<dbReference type="InterPro" id="IPR013096">
    <property type="entry name" value="Cupin_2"/>
</dbReference>
<accession>A0A271J2S7</accession>
<dbReference type="Proteomes" id="UP000216339">
    <property type="component" value="Unassembled WGS sequence"/>
</dbReference>
<evidence type="ECO:0000256" key="5">
    <source>
        <dbReference type="SAM" id="MobiDB-lite"/>
    </source>
</evidence>
<feature type="binding site" evidence="4">
    <location>
        <position position="338"/>
    </location>
    <ligand>
        <name>homogentisate</name>
        <dbReference type="ChEBI" id="CHEBI:16169"/>
    </ligand>
</feature>
<dbReference type="SUPFAM" id="SSF51182">
    <property type="entry name" value="RmlC-like cupins"/>
    <property type="match status" value="1"/>
</dbReference>
<dbReference type="GO" id="GO:0006559">
    <property type="term" value="P:L-phenylalanine catabolic process"/>
    <property type="evidence" value="ECO:0007669"/>
    <property type="project" value="InterPro"/>
</dbReference>
<comment type="caution">
    <text evidence="7">The sequence shown here is derived from an EMBL/GenBank/DDBJ whole genome shotgun (WGS) entry which is preliminary data.</text>
</comment>
<evidence type="ECO:0000313" key="7">
    <source>
        <dbReference type="EMBL" id="PAP77826.1"/>
    </source>
</evidence>
<name>A0A271J2S7_9BACT</name>
<organism evidence="7 8">
    <name type="scientific">Rubrivirga marina</name>
    <dbReference type="NCBI Taxonomy" id="1196024"/>
    <lineage>
        <taxon>Bacteria</taxon>
        <taxon>Pseudomonadati</taxon>
        <taxon>Rhodothermota</taxon>
        <taxon>Rhodothermia</taxon>
        <taxon>Rhodothermales</taxon>
        <taxon>Rubricoccaceae</taxon>
        <taxon>Rubrivirga</taxon>
    </lineage>
</organism>
<dbReference type="GO" id="GO:0006570">
    <property type="term" value="P:tyrosine metabolic process"/>
    <property type="evidence" value="ECO:0007669"/>
    <property type="project" value="InterPro"/>
</dbReference>
<evidence type="ECO:0000259" key="6">
    <source>
        <dbReference type="Pfam" id="PF07883"/>
    </source>
</evidence>
<dbReference type="Pfam" id="PF07883">
    <property type="entry name" value="Cupin_2"/>
    <property type="match status" value="1"/>
</dbReference>
<dbReference type="PANTHER" id="PTHR11056">
    <property type="entry name" value="HOMOGENTISATE 1,2-DIOXYGENASE"/>
    <property type="match status" value="1"/>
</dbReference>
<evidence type="ECO:0000256" key="3">
    <source>
        <dbReference type="PIRSR" id="PIRSR605708-1"/>
    </source>
</evidence>
<keyword evidence="4" id="KW-0408">Iron</keyword>
<reference evidence="7 8" key="1">
    <citation type="submission" date="2016-11" db="EMBL/GenBank/DDBJ databases">
        <title>Study of marine rhodopsin-containing bacteria.</title>
        <authorList>
            <person name="Yoshizawa S."/>
            <person name="Kumagai Y."/>
            <person name="Kogure K."/>
        </authorList>
    </citation>
    <scope>NUCLEOTIDE SEQUENCE [LARGE SCALE GENOMIC DNA]</scope>
    <source>
        <strain evidence="7 8">SAORIC-28</strain>
    </source>
</reference>
<feature type="active site" description="Proton acceptor" evidence="3">
    <location>
        <position position="265"/>
    </location>
</feature>
<keyword evidence="7" id="KW-0223">Dioxygenase</keyword>
<evidence type="ECO:0000256" key="1">
    <source>
        <dbReference type="ARBA" id="ARBA00001962"/>
    </source>
</evidence>
<keyword evidence="8" id="KW-1185">Reference proteome</keyword>
<dbReference type="GO" id="GO:0046872">
    <property type="term" value="F:metal ion binding"/>
    <property type="evidence" value="ECO:0007669"/>
    <property type="project" value="UniProtKB-KW"/>
</dbReference>
<feature type="domain" description="Cupin type-2" evidence="6">
    <location>
        <begin position="121"/>
        <end position="173"/>
    </location>
</feature>
<dbReference type="RefSeq" id="WP_095511497.1">
    <property type="nucleotide sequence ID" value="NZ_MQWD01000001.1"/>
</dbReference>
<dbReference type="Gene3D" id="2.60.120.10">
    <property type="entry name" value="Jelly Rolls"/>
    <property type="match status" value="1"/>
</dbReference>
<dbReference type="GO" id="GO:0005737">
    <property type="term" value="C:cytoplasm"/>
    <property type="evidence" value="ECO:0007669"/>
    <property type="project" value="TreeGrafter"/>
</dbReference>
<keyword evidence="7" id="KW-0560">Oxidoreductase</keyword>
<feature type="binding site" evidence="4">
    <location>
        <position position="308"/>
    </location>
    <ligand>
        <name>Fe cation</name>
        <dbReference type="ChEBI" id="CHEBI:24875"/>
    </ligand>
</feature>